<dbReference type="PANTHER" id="PTHR46675:SF3">
    <property type="entry name" value="E3 UBIQUITIN-PROTEIN LIGASE RNF182"/>
    <property type="match status" value="1"/>
</dbReference>
<proteinExistence type="predicted"/>
<evidence type="ECO:0000313" key="3">
    <source>
        <dbReference type="Proteomes" id="UP000694523"/>
    </source>
</evidence>
<dbReference type="Proteomes" id="UP000694523">
    <property type="component" value="Unplaced"/>
</dbReference>
<evidence type="ECO:0000256" key="1">
    <source>
        <dbReference type="SAM" id="Phobius"/>
    </source>
</evidence>
<dbReference type="UniPathway" id="UPA00143"/>
<sequence>MEEDTQILSVLVKDQFQRRSRISTRINVQTEPRTGSGSGEVLLSPASLSDSDCLLITVLEVTEDSSLNALSAICRPTGSAHCHLPQKCSVPRCLMGALCFVYFSSLPLGIYLLMTARLWVGVALVALVPLTLLALVLYGFCQCLIQ</sequence>
<dbReference type="Ensembl" id="ENSNMLT00000015428.1">
    <property type="protein sequence ID" value="ENSNMLP00000013717.1"/>
    <property type="gene ID" value="ENSNMLG00000009182.1"/>
</dbReference>
<feature type="transmembrane region" description="Helical" evidence="1">
    <location>
        <begin position="119"/>
        <end position="141"/>
    </location>
</feature>
<evidence type="ECO:0000313" key="2">
    <source>
        <dbReference type="Ensembl" id="ENSNMLP00000013717.1"/>
    </source>
</evidence>
<protein>
    <submittedName>
        <fullName evidence="2">Uncharacterized protein</fullName>
    </submittedName>
</protein>
<dbReference type="PANTHER" id="PTHR46675">
    <property type="entry name" value="E3 UBIQUITIN-PROTEIN LIGASE RNF182"/>
    <property type="match status" value="1"/>
</dbReference>
<accession>A0A8C6T0P0</accession>
<dbReference type="InterPro" id="IPR042285">
    <property type="entry name" value="RNF182"/>
</dbReference>
<keyword evidence="1" id="KW-0812">Transmembrane</keyword>
<feature type="transmembrane region" description="Helical" evidence="1">
    <location>
        <begin position="93"/>
        <end position="113"/>
    </location>
</feature>
<keyword evidence="1" id="KW-1133">Transmembrane helix</keyword>
<dbReference type="AlphaFoldDB" id="A0A8C6T0P0"/>
<keyword evidence="1" id="KW-0472">Membrane</keyword>
<reference evidence="2" key="1">
    <citation type="submission" date="2025-08" db="UniProtKB">
        <authorList>
            <consortium name="Ensembl"/>
        </authorList>
    </citation>
    <scope>IDENTIFICATION</scope>
</reference>
<dbReference type="GO" id="GO:0016567">
    <property type="term" value="P:protein ubiquitination"/>
    <property type="evidence" value="ECO:0007669"/>
    <property type="project" value="UniProtKB-UniPathway"/>
</dbReference>
<reference evidence="2" key="2">
    <citation type="submission" date="2025-09" db="UniProtKB">
        <authorList>
            <consortium name="Ensembl"/>
        </authorList>
    </citation>
    <scope>IDENTIFICATION</scope>
</reference>
<organism evidence="2 3">
    <name type="scientific">Neogobius melanostomus</name>
    <name type="common">round goby</name>
    <dbReference type="NCBI Taxonomy" id="47308"/>
    <lineage>
        <taxon>Eukaryota</taxon>
        <taxon>Metazoa</taxon>
        <taxon>Chordata</taxon>
        <taxon>Craniata</taxon>
        <taxon>Vertebrata</taxon>
        <taxon>Euteleostomi</taxon>
        <taxon>Actinopterygii</taxon>
        <taxon>Neopterygii</taxon>
        <taxon>Teleostei</taxon>
        <taxon>Neoteleostei</taxon>
        <taxon>Acanthomorphata</taxon>
        <taxon>Gobiaria</taxon>
        <taxon>Gobiiformes</taxon>
        <taxon>Gobioidei</taxon>
        <taxon>Gobiidae</taxon>
        <taxon>Benthophilinae</taxon>
        <taxon>Neogobiini</taxon>
        <taxon>Neogobius</taxon>
    </lineage>
</organism>
<name>A0A8C6T0P0_9GOBI</name>
<keyword evidence="3" id="KW-1185">Reference proteome</keyword>